<evidence type="ECO:0000256" key="1">
    <source>
        <dbReference type="ARBA" id="ARBA00022679"/>
    </source>
</evidence>
<comment type="caution">
    <text evidence="4">The sequence shown here is derived from an EMBL/GenBank/DDBJ whole genome shotgun (WGS) entry which is preliminary data.</text>
</comment>
<keyword evidence="5" id="KW-1185">Reference proteome</keyword>
<reference evidence="4 5" key="1">
    <citation type="journal article" date="2018" name="G3 (Bethesda)">
        <title>Phylogenetic and Phylogenomic Definition of Rhizopus Species.</title>
        <authorList>
            <person name="Gryganskyi A.P."/>
            <person name="Golan J."/>
            <person name="Dolatabadi S."/>
            <person name="Mondo S."/>
            <person name="Robb S."/>
            <person name="Idnurm A."/>
            <person name="Muszewska A."/>
            <person name="Steczkiewicz K."/>
            <person name="Masonjones S."/>
            <person name="Liao H.L."/>
            <person name="Gajdeczka M.T."/>
            <person name="Anike F."/>
            <person name="Vuek A."/>
            <person name="Anishchenko I.M."/>
            <person name="Voigt K."/>
            <person name="de Hoog G.S."/>
            <person name="Smith M.E."/>
            <person name="Heitman J."/>
            <person name="Vilgalys R."/>
            <person name="Stajich J.E."/>
        </authorList>
    </citation>
    <scope>NUCLEOTIDE SEQUENCE [LARGE SCALE GENOMIC DNA]</scope>
    <source>
        <strain evidence="4 5">LSU 92-RS-03</strain>
    </source>
</reference>
<dbReference type="SUPFAM" id="SSF55729">
    <property type="entry name" value="Acyl-CoA N-acyltransferases (Nat)"/>
    <property type="match status" value="1"/>
</dbReference>
<dbReference type="EMBL" id="PJQM01005500">
    <property type="protein sequence ID" value="RCH81478.1"/>
    <property type="molecule type" value="Genomic_DNA"/>
</dbReference>
<dbReference type="PANTHER" id="PTHR43877">
    <property type="entry name" value="AMINOALKYLPHOSPHONATE N-ACETYLTRANSFERASE-RELATED-RELATED"/>
    <property type="match status" value="1"/>
</dbReference>
<evidence type="ECO:0000259" key="3">
    <source>
        <dbReference type="PROSITE" id="PS51186"/>
    </source>
</evidence>
<evidence type="ECO:0000313" key="5">
    <source>
        <dbReference type="Proteomes" id="UP000253551"/>
    </source>
</evidence>
<accession>A0A367IUX0</accession>
<dbReference type="PROSITE" id="PS51186">
    <property type="entry name" value="GNAT"/>
    <property type="match status" value="1"/>
</dbReference>
<keyword evidence="1" id="KW-0808">Transferase</keyword>
<evidence type="ECO:0000313" key="4">
    <source>
        <dbReference type="EMBL" id="RCH81478.1"/>
    </source>
</evidence>
<dbReference type="GO" id="GO:0016747">
    <property type="term" value="F:acyltransferase activity, transferring groups other than amino-acyl groups"/>
    <property type="evidence" value="ECO:0007669"/>
    <property type="project" value="InterPro"/>
</dbReference>
<proteinExistence type="predicted"/>
<name>A0A367IUX0_RHIST</name>
<dbReference type="OrthoDB" id="9975416at2759"/>
<dbReference type="CDD" id="cd04301">
    <property type="entry name" value="NAT_SF"/>
    <property type="match status" value="1"/>
</dbReference>
<dbReference type="AlphaFoldDB" id="A0A367IUX0"/>
<dbReference type="InterPro" id="IPR000182">
    <property type="entry name" value="GNAT_dom"/>
</dbReference>
<dbReference type="Pfam" id="PF00583">
    <property type="entry name" value="Acetyltransf_1"/>
    <property type="match status" value="1"/>
</dbReference>
<gene>
    <name evidence="4" type="ORF">CU098_002963</name>
</gene>
<dbReference type="Gene3D" id="3.40.630.30">
    <property type="match status" value="1"/>
</dbReference>
<dbReference type="InterPro" id="IPR016181">
    <property type="entry name" value="Acyl_CoA_acyltransferase"/>
</dbReference>
<organism evidence="4 5">
    <name type="scientific">Rhizopus stolonifer</name>
    <name type="common">Rhizopus nigricans</name>
    <dbReference type="NCBI Taxonomy" id="4846"/>
    <lineage>
        <taxon>Eukaryota</taxon>
        <taxon>Fungi</taxon>
        <taxon>Fungi incertae sedis</taxon>
        <taxon>Mucoromycota</taxon>
        <taxon>Mucoromycotina</taxon>
        <taxon>Mucoromycetes</taxon>
        <taxon>Mucorales</taxon>
        <taxon>Mucorineae</taxon>
        <taxon>Rhizopodaceae</taxon>
        <taxon>Rhizopus</taxon>
    </lineage>
</organism>
<evidence type="ECO:0000256" key="2">
    <source>
        <dbReference type="ARBA" id="ARBA00023315"/>
    </source>
</evidence>
<dbReference type="Proteomes" id="UP000253551">
    <property type="component" value="Unassembled WGS sequence"/>
</dbReference>
<sequence>MDIKILNVDVSYAKTLSELAGKLFLETFADHNPPEELEAFLKSTYTPEIQTEELNDPTMYTYMAFDQDNTPIAFCQLKQSKDVYDFIDDPEAIELKRIYVAKHCAGKGVGKKLLAECLSKAKELNKKTMWLGVWEFNPTAIKFYQSQGFRKVGTHIFKVGNKEDTDEIMVKDL</sequence>
<feature type="domain" description="N-acetyltransferase" evidence="3">
    <location>
        <begin position="23"/>
        <end position="173"/>
    </location>
</feature>
<dbReference type="STRING" id="4846.A0A367IUX0"/>
<keyword evidence="2" id="KW-0012">Acyltransferase</keyword>
<dbReference type="InterPro" id="IPR050832">
    <property type="entry name" value="Bact_Acetyltransf"/>
</dbReference>
<protein>
    <recommendedName>
        <fullName evidence="3">N-acetyltransferase domain-containing protein</fullName>
    </recommendedName>
</protein>